<protein>
    <submittedName>
        <fullName evidence="2">Nucleotidyltransferase domain-containing protein</fullName>
    </submittedName>
</protein>
<feature type="domain" description="Polymerase nucleotidyl transferase" evidence="1">
    <location>
        <begin position="13"/>
        <end position="78"/>
    </location>
</feature>
<gene>
    <name evidence="2" type="ORF">IAB26_04695</name>
</gene>
<sequence>MCTRNELESILKQMADIYRSVYGSGIVKMVLYGSYARGDNQIDSDIDIAAIVHGDRVSLQEGLKKVWDRSSDLELEYGTIVSPTVIPFDEYEKYKHDLPYYRNIETEGVEIVA</sequence>
<dbReference type="AlphaFoldDB" id="A0A9D1D0B0"/>
<evidence type="ECO:0000313" key="2">
    <source>
        <dbReference type="EMBL" id="HIQ95842.1"/>
    </source>
</evidence>
<dbReference type="GO" id="GO:0016779">
    <property type="term" value="F:nucleotidyltransferase activity"/>
    <property type="evidence" value="ECO:0007669"/>
    <property type="project" value="InterPro"/>
</dbReference>
<accession>A0A9D1D0B0</accession>
<comment type="caution">
    <text evidence="2">The sequence shown here is derived from an EMBL/GenBank/DDBJ whole genome shotgun (WGS) entry which is preliminary data.</text>
</comment>
<reference evidence="2" key="1">
    <citation type="submission" date="2020-10" db="EMBL/GenBank/DDBJ databases">
        <authorList>
            <person name="Gilroy R."/>
        </authorList>
    </citation>
    <scope>NUCLEOTIDE SEQUENCE</scope>
    <source>
        <strain evidence="2">ChiSjej3B21-11622</strain>
    </source>
</reference>
<dbReference type="InterPro" id="IPR002934">
    <property type="entry name" value="Polymerase_NTP_transf_dom"/>
</dbReference>
<dbReference type="Gene3D" id="3.30.460.10">
    <property type="entry name" value="Beta Polymerase, domain 2"/>
    <property type="match status" value="1"/>
</dbReference>
<dbReference type="InterPro" id="IPR043519">
    <property type="entry name" value="NT_sf"/>
</dbReference>
<dbReference type="Proteomes" id="UP000886886">
    <property type="component" value="Unassembled WGS sequence"/>
</dbReference>
<dbReference type="PANTHER" id="PTHR33933:SF1">
    <property type="entry name" value="PROTEIN ADENYLYLTRANSFERASE MNTA-RELATED"/>
    <property type="match status" value="1"/>
</dbReference>
<dbReference type="EMBL" id="DVFT01000071">
    <property type="protein sequence ID" value="HIQ95842.1"/>
    <property type="molecule type" value="Genomic_DNA"/>
</dbReference>
<proteinExistence type="predicted"/>
<dbReference type="CDD" id="cd05403">
    <property type="entry name" value="NT_KNTase_like"/>
    <property type="match status" value="1"/>
</dbReference>
<dbReference type="PANTHER" id="PTHR33933">
    <property type="entry name" value="NUCLEOTIDYLTRANSFERASE"/>
    <property type="match status" value="1"/>
</dbReference>
<evidence type="ECO:0000313" key="3">
    <source>
        <dbReference type="Proteomes" id="UP000886886"/>
    </source>
</evidence>
<reference evidence="2" key="2">
    <citation type="journal article" date="2021" name="PeerJ">
        <title>Extensive microbial diversity within the chicken gut microbiome revealed by metagenomics and culture.</title>
        <authorList>
            <person name="Gilroy R."/>
            <person name="Ravi A."/>
            <person name="Getino M."/>
            <person name="Pursley I."/>
            <person name="Horton D.L."/>
            <person name="Alikhan N.F."/>
            <person name="Baker D."/>
            <person name="Gharbi K."/>
            <person name="Hall N."/>
            <person name="Watson M."/>
            <person name="Adriaenssens E.M."/>
            <person name="Foster-Nyarko E."/>
            <person name="Jarju S."/>
            <person name="Secka A."/>
            <person name="Antonio M."/>
            <person name="Oren A."/>
            <person name="Chaudhuri R.R."/>
            <person name="La Ragione R."/>
            <person name="Hildebrand F."/>
            <person name="Pallen M.J."/>
        </authorList>
    </citation>
    <scope>NUCLEOTIDE SEQUENCE</scope>
    <source>
        <strain evidence="2">ChiSjej3B21-11622</strain>
    </source>
</reference>
<organism evidence="2 3">
    <name type="scientific">Candidatus Limivivens merdigallinarum</name>
    <dbReference type="NCBI Taxonomy" id="2840859"/>
    <lineage>
        <taxon>Bacteria</taxon>
        <taxon>Bacillati</taxon>
        <taxon>Bacillota</taxon>
        <taxon>Clostridia</taxon>
        <taxon>Lachnospirales</taxon>
        <taxon>Lachnospiraceae</taxon>
        <taxon>Lachnospiraceae incertae sedis</taxon>
        <taxon>Candidatus Limivivens</taxon>
    </lineage>
</organism>
<evidence type="ECO:0000259" key="1">
    <source>
        <dbReference type="Pfam" id="PF01909"/>
    </source>
</evidence>
<dbReference type="InterPro" id="IPR052548">
    <property type="entry name" value="Type_VII_TA_antitoxin"/>
</dbReference>
<dbReference type="Pfam" id="PF01909">
    <property type="entry name" value="NTP_transf_2"/>
    <property type="match status" value="1"/>
</dbReference>
<name>A0A9D1D0B0_9FIRM</name>
<dbReference type="SUPFAM" id="SSF81301">
    <property type="entry name" value="Nucleotidyltransferase"/>
    <property type="match status" value="1"/>
</dbReference>